<reference evidence="2 3" key="1">
    <citation type="submission" date="2019-03" db="EMBL/GenBank/DDBJ databases">
        <title>Genomic Encyclopedia of Type Strains, Phase IV (KMG-IV): sequencing the most valuable type-strain genomes for metagenomic binning, comparative biology and taxonomic classification.</title>
        <authorList>
            <person name="Goeker M."/>
        </authorList>
    </citation>
    <scope>NUCLEOTIDE SEQUENCE [LARGE SCALE GENOMIC DNA]</scope>
    <source>
        <strain evidence="2 3">DSM 23344</strain>
    </source>
</reference>
<evidence type="ECO:0000313" key="2">
    <source>
        <dbReference type="EMBL" id="TCO78587.1"/>
    </source>
</evidence>
<evidence type="ECO:0000313" key="3">
    <source>
        <dbReference type="Proteomes" id="UP000294980"/>
    </source>
</evidence>
<accession>A0A4R2L082</accession>
<name>A0A4R2L082_9GAMM</name>
<keyword evidence="1" id="KW-0732">Signal</keyword>
<organism evidence="2 3">
    <name type="scientific">Chromatocurvus halotolerans</name>
    <dbReference type="NCBI Taxonomy" id="1132028"/>
    <lineage>
        <taxon>Bacteria</taxon>
        <taxon>Pseudomonadati</taxon>
        <taxon>Pseudomonadota</taxon>
        <taxon>Gammaproteobacteria</taxon>
        <taxon>Cellvibrionales</taxon>
        <taxon>Halieaceae</taxon>
        <taxon>Chromatocurvus</taxon>
    </lineage>
</organism>
<gene>
    <name evidence="2" type="ORF">EV688_101405</name>
</gene>
<dbReference type="Proteomes" id="UP000294980">
    <property type="component" value="Unassembled WGS sequence"/>
</dbReference>
<feature type="chain" id="PRO_5021001476" evidence="1">
    <location>
        <begin position="24"/>
        <end position="309"/>
    </location>
</feature>
<protein>
    <submittedName>
        <fullName evidence="2">Uncharacterized protein DUF560</fullName>
    </submittedName>
</protein>
<dbReference type="RefSeq" id="WP_240624307.1">
    <property type="nucleotide sequence ID" value="NZ_QQSW01000006.1"/>
</dbReference>
<proteinExistence type="predicted"/>
<dbReference type="AlphaFoldDB" id="A0A4R2L082"/>
<dbReference type="EMBL" id="SLWX01000001">
    <property type="protein sequence ID" value="TCO78587.1"/>
    <property type="molecule type" value="Genomic_DNA"/>
</dbReference>
<comment type="caution">
    <text evidence="2">The sequence shown here is derived from an EMBL/GenBank/DDBJ whole genome shotgun (WGS) entry which is preliminary data.</text>
</comment>
<sequence length="309" mass="35409">MRSVTPWLLMPVALFSVSGAAWADNTETLDFNRTWSAKVGAGREYDSNVTVSEVDSSSGESDYAWTMDLGVGVNQSLGEKTDLSLNYDFSQSLYDEFSIVDRQTHIVGANLSTDLTRTKAGLSAYYISSRLDGDPFLEYLRLSPSLSGFVSKRWFARSAYVYAERSIDGRSDRDANTHSLEGDLYYFHRGLRSYFNIGYRYRDEDTVLDALDFRSHGIKIRYIRRFAIGSTQAKGEVSWRYEERRYLSPDPVISTERSDDRGRFKLDLEVPLGNRTTLKWYYSYGDFASNLPRADFTQTIVGTRLEFKW</sequence>
<feature type="signal peptide" evidence="1">
    <location>
        <begin position="1"/>
        <end position="23"/>
    </location>
</feature>
<keyword evidence="3" id="KW-1185">Reference proteome</keyword>
<evidence type="ECO:0000256" key="1">
    <source>
        <dbReference type="SAM" id="SignalP"/>
    </source>
</evidence>